<dbReference type="EMBL" id="BMAT01000804">
    <property type="protein sequence ID" value="GFR73482.1"/>
    <property type="molecule type" value="Genomic_DNA"/>
</dbReference>
<dbReference type="AlphaFoldDB" id="A0AAV4FJN1"/>
<accession>A0AAV4FJN1</accession>
<reference evidence="1 2" key="1">
    <citation type="journal article" date="2021" name="Elife">
        <title>Chloroplast acquisition without the gene transfer in kleptoplastic sea slugs, Plakobranchus ocellatus.</title>
        <authorList>
            <person name="Maeda T."/>
            <person name="Takahashi S."/>
            <person name="Yoshida T."/>
            <person name="Shimamura S."/>
            <person name="Takaki Y."/>
            <person name="Nagai Y."/>
            <person name="Toyoda A."/>
            <person name="Suzuki Y."/>
            <person name="Arimoto A."/>
            <person name="Ishii H."/>
            <person name="Satoh N."/>
            <person name="Nishiyama T."/>
            <person name="Hasebe M."/>
            <person name="Maruyama T."/>
            <person name="Minagawa J."/>
            <person name="Obokata J."/>
            <person name="Shigenobu S."/>
        </authorList>
    </citation>
    <scope>NUCLEOTIDE SEQUENCE [LARGE SCALE GENOMIC DNA]</scope>
</reference>
<keyword evidence="2" id="KW-1185">Reference proteome</keyword>
<name>A0AAV4FJN1_9GAST</name>
<evidence type="ECO:0000313" key="1">
    <source>
        <dbReference type="EMBL" id="GFR73482.1"/>
    </source>
</evidence>
<evidence type="ECO:0000313" key="2">
    <source>
        <dbReference type="Proteomes" id="UP000762676"/>
    </source>
</evidence>
<sequence>MDENIGLFTDMFTNIQMVVWAWSLFQHRRIEKATWILPNYNLGTENQINHICINHSFRSSPQDVEVFRGTDVGSDRHPVVAKIKLKLRRGNFAPHQRLRYNVNLLSNPKKREEYAMDVFNRFYTLETQGSVEDIEDYWNEIKGV</sequence>
<comment type="caution">
    <text evidence="1">The sequence shown here is derived from an EMBL/GenBank/DDBJ whole genome shotgun (WGS) entry which is preliminary data.</text>
</comment>
<dbReference type="Proteomes" id="UP000762676">
    <property type="component" value="Unassembled WGS sequence"/>
</dbReference>
<organism evidence="1 2">
    <name type="scientific">Elysia marginata</name>
    <dbReference type="NCBI Taxonomy" id="1093978"/>
    <lineage>
        <taxon>Eukaryota</taxon>
        <taxon>Metazoa</taxon>
        <taxon>Spiralia</taxon>
        <taxon>Lophotrochozoa</taxon>
        <taxon>Mollusca</taxon>
        <taxon>Gastropoda</taxon>
        <taxon>Heterobranchia</taxon>
        <taxon>Euthyneura</taxon>
        <taxon>Panpulmonata</taxon>
        <taxon>Sacoglossa</taxon>
        <taxon>Placobranchoidea</taxon>
        <taxon>Plakobranchidae</taxon>
        <taxon>Elysia</taxon>
    </lineage>
</organism>
<gene>
    <name evidence="1" type="ORF">ElyMa_000406300</name>
</gene>
<proteinExistence type="predicted"/>
<protein>
    <submittedName>
        <fullName evidence="1">Uncharacterized protein</fullName>
    </submittedName>
</protein>